<gene>
    <name evidence="1" type="ORF">BBD42_11520</name>
</gene>
<evidence type="ECO:0000313" key="1">
    <source>
        <dbReference type="EMBL" id="ANY67026.1"/>
    </source>
</evidence>
<sequence length="68" mass="7760">MRWIAAELSGSHRLKRAKAEMPKLAASGADMLSGYSSRVGPRLNTRLCSMQMLWGLFYMDMRRPARQD</sequence>
<dbReference type="AlphaFoldDB" id="A0A1B2DH53"/>
<proteinExistence type="predicted"/>
<reference evidence="1" key="1">
    <citation type="submission" date="2016-08" db="EMBL/GenBank/DDBJ databases">
        <title>Complete Genome Seqeunce of Paenibacillus sp. BIHB 4019 from tea rhizoplane.</title>
        <authorList>
            <person name="Thakur R."/>
            <person name="Swarnkar M.K."/>
            <person name="Gulati A."/>
        </authorList>
    </citation>
    <scope>NUCLEOTIDE SEQUENCE [LARGE SCALE GENOMIC DNA]</scope>
    <source>
        <strain evidence="1">BIHB4019</strain>
    </source>
</reference>
<name>A0A1B2DH53_9BACL</name>
<protein>
    <submittedName>
        <fullName evidence="1">Uncharacterized protein</fullName>
    </submittedName>
</protein>
<organism evidence="1">
    <name type="scientific">Paenibacillus sp. BIHB 4019</name>
    <dbReference type="NCBI Taxonomy" id="1870819"/>
    <lineage>
        <taxon>Bacteria</taxon>
        <taxon>Bacillati</taxon>
        <taxon>Bacillota</taxon>
        <taxon>Bacilli</taxon>
        <taxon>Bacillales</taxon>
        <taxon>Paenibacillaceae</taxon>
        <taxon>Paenibacillus</taxon>
    </lineage>
</organism>
<accession>A0A1B2DH53</accession>
<dbReference type="EMBL" id="CP016808">
    <property type="protein sequence ID" value="ANY67026.1"/>
    <property type="molecule type" value="Genomic_DNA"/>
</dbReference>